<keyword evidence="3" id="KW-1134">Transmembrane beta strand</keyword>
<keyword evidence="4" id="KW-0812">Transmembrane</keyword>
<proteinExistence type="inferred from homology"/>
<evidence type="ECO:0000256" key="2">
    <source>
        <dbReference type="ARBA" id="ARBA00010913"/>
    </source>
</evidence>
<dbReference type="Pfam" id="PF01103">
    <property type="entry name" value="Omp85"/>
    <property type="match status" value="1"/>
</dbReference>
<evidence type="ECO:0000256" key="1">
    <source>
        <dbReference type="ARBA" id="ARBA00004374"/>
    </source>
</evidence>
<name>A0A9P5XWZ1_9AGAR</name>
<dbReference type="GO" id="GO:0045040">
    <property type="term" value="P:protein insertion into mitochondrial outer membrane"/>
    <property type="evidence" value="ECO:0007669"/>
    <property type="project" value="TreeGrafter"/>
</dbReference>
<evidence type="ECO:0000313" key="8">
    <source>
        <dbReference type="EMBL" id="KAF9459123.1"/>
    </source>
</evidence>
<dbReference type="InterPro" id="IPR000184">
    <property type="entry name" value="Bac_surfAg_D15"/>
</dbReference>
<dbReference type="InterPro" id="IPR039910">
    <property type="entry name" value="D15-like"/>
</dbReference>
<protein>
    <submittedName>
        <fullName evidence="8">Surface antigen-domain-containing protein</fullName>
    </submittedName>
</protein>
<dbReference type="GO" id="GO:0005741">
    <property type="term" value="C:mitochondrial outer membrane"/>
    <property type="evidence" value="ECO:0007669"/>
    <property type="project" value="UniProtKB-SubCell"/>
</dbReference>
<comment type="caution">
    <text evidence="8">The sequence shown here is derived from an EMBL/GenBank/DDBJ whole genome shotgun (WGS) entry which is preliminary data.</text>
</comment>
<feature type="domain" description="Bacterial surface antigen (D15)" evidence="7">
    <location>
        <begin position="177"/>
        <end position="489"/>
    </location>
</feature>
<feature type="region of interest" description="Disordered" evidence="6">
    <location>
        <begin position="1"/>
        <end position="25"/>
    </location>
</feature>
<evidence type="ECO:0000256" key="3">
    <source>
        <dbReference type="ARBA" id="ARBA00022452"/>
    </source>
</evidence>
<evidence type="ECO:0000259" key="7">
    <source>
        <dbReference type="Pfam" id="PF01103"/>
    </source>
</evidence>
<evidence type="ECO:0000256" key="4">
    <source>
        <dbReference type="ARBA" id="ARBA00022692"/>
    </source>
</evidence>
<dbReference type="EMBL" id="MU150323">
    <property type="protein sequence ID" value="KAF9459123.1"/>
    <property type="molecule type" value="Genomic_DNA"/>
</dbReference>
<dbReference type="Proteomes" id="UP000807353">
    <property type="component" value="Unassembled WGS sequence"/>
</dbReference>
<dbReference type="PANTHER" id="PTHR12815">
    <property type="entry name" value="SORTING AND ASSEMBLY MACHINERY SAMM50 PROTEIN FAMILY MEMBER"/>
    <property type="match status" value="1"/>
</dbReference>
<dbReference type="Gene3D" id="2.40.160.50">
    <property type="entry name" value="membrane protein fhac: a member of the omp85/tpsb transporter family"/>
    <property type="match status" value="1"/>
</dbReference>
<comment type="similarity">
    <text evidence="2">Belongs to the SAM50/omp85 family.</text>
</comment>
<sequence length="490" mass="53384">MEDSRTGLKPPLHNSSSPRDKEPDDMEKLLKWQEDRLARKLRGEYESAVLHLSEVITSNMSSQMNIAAVRVEGAKITRSSFLGFLINPHLAASTSNGTPSTLESVLHTTRKIAHALKKTDMFHSVEAKLERARDELANEGDVDIVFKTREKGRFYLNTSTELGNNEGNAAATGRIRNVFGGAEVFEANVSFGTKTRRSFRASLTAPVTPDLATHAELTAYGLERDNSSFASSTEGLRGVKAVVRSGTPDRGAHEVIYEAVLRHIGALTPTASISMRESAGQTIKSSVSHSYIVDTRDDRITAASGHYAKIFNEYAGLGGDASFFKTEIEGQVSRPVYDGISLSFAARTGLLWGISRPTLFSDRFQLGGPTSIRAFKANSMGPRDGSDSLGGDLHWSAGVSVISNIPRKPHWPVKTHLWVNAGRLDVIDQRQTLADNIRNTLTRPSISAGVGVIYRFDPVRVEVNFGVPLVASKSDGTRRGLQVGMGLEFL</sequence>
<reference evidence="8" key="1">
    <citation type="submission" date="2020-11" db="EMBL/GenBank/DDBJ databases">
        <authorList>
            <consortium name="DOE Joint Genome Institute"/>
            <person name="Ahrendt S."/>
            <person name="Riley R."/>
            <person name="Andreopoulos W."/>
            <person name="Labutti K."/>
            <person name="Pangilinan J."/>
            <person name="Ruiz-Duenas F.J."/>
            <person name="Barrasa J.M."/>
            <person name="Sanchez-Garcia M."/>
            <person name="Camarero S."/>
            <person name="Miyauchi S."/>
            <person name="Serrano A."/>
            <person name="Linde D."/>
            <person name="Babiker R."/>
            <person name="Drula E."/>
            <person name="Ayuso-Fernandez I."/>
            <person name="Pacheco R."/>
            <person name="Padilla G."/>
            <person name="Ferreira P."/>
            <person name="Barriuso J."/>
            <person name="Kellner H."/>
            <person name="Castanera R."/>
            <person name="Alfaro M."/>
            <person name="Ramirez L."/>
            <person name="Pisabarro A.G."/>
            <person name="Kuo A."/>
            <person name="Tritt A."/>
            <person name="Lipzen A."/>
            <person name="He G."/>
            <person name="Yan M."/>
            <person name="Ng V."/>
            <person name="Cullen D."/>
            <person name="Martin F."/>
            <person name="Rosso M.-N."/>
            <person name="Henrissat B."/>
            <person name="Hibbett D."/>
            <person name="Martinez A.T."/>
            <person name="Grigoriev I.V."/>
        </authorList>
    </citation>
    <scope>NUCLEOTIDE SEQUENCE</scope>
    <source>
        <strain evidence="8">CBS 247.69</strain>
    </source>
</reference>
<evidence type="ECO:0000256" key="5">
    <source>
        <dbReference type="ARBA" id="ARBA00023136"/>
    </source>
</evidence>
<gene>
    <name evidence="8" type="ORF">BDZ94DRAFT_1269073</name>
</gene>
<organism evidence="8 9">
    <name type="scientific">Collybia nuda</name>
    <dbReference type="NCBI Taxonomy" id="64659"/>
    <lineage>
        <taxon>Eukaryota</taxon>
        <taxon>Fungi</taxon>
        <taxon>Dikarya</taxon>
        <taxon>Basidiomycota</taxon>
        <taxon>Agaricomycotina</taxon>
        <taxon>Agaricomycetes</taxon>
        <taxon>Agaricomycetidae</taxon>
        <taxon>Agaricales</taxon>
        <taxon>Tricholomatineae</taxon>
        <taxon>Clitocybaceae</taxon>
        <taxon>Collybia</taxon>
    </lineage>
</organism>
<dbReference type="PANTHER" id="PTHR12815:SF18">
    <property type="entry name" value="SORTING AND ASSEMBLY MACHINERY COMPONENT 50 HOMOLOG"/>
    <property type="match status" value="1"/>
</dbReference>
<evidence type="ECO:0000256" key="6">
    <source>
        <dbReference type="SAM" id="MobiDB-lite"/>
    </source>
</evidence>
<comment type="subcellular location">
    <subcellularLocation>
        <location evidence="1">Mitochondrion outer membrane</location>
        <topology evidence="1">Multi-pass membrane protein</topology>
    </subcellularLocation>
</comment>
<evidence type="ECO:0000313" key="9">
    <source>
        <dbReference type="Proteomes" id="UP000807353"/>
    </source>
</evidence>
<accession>A0A9P5XWZ1</accession>
<keyword evidence="5" id="KW-0472">Membrane</keyword>
<dbReference type="OrthoDB" id="1724197at2759"/>
<keyword evidence="9" id="KW-1185">Reference proteome</keyword>
<dbReference type="AlphaFoldDB" id="A0A9P5XWZ1"/>